<organism evidence="10 11">
    <name type="scientific">Phytophthora kernoviae</name>
    <dbReference type="NCBI Taxonomy" id="325452"/>
    <lineage>
        <taxon>Eukaryota</taxon>
        <taxon>Sar</taxon>
        <taxon>Stramenopiles</taxon>
        <taxon>Oomycota</taxon>
        <taxon>Peronosporomycetes</taxon>
        <taxon>Peronosporales</taxon>
        <taxon>Peronosporaceae</taxon>
        <taxon>Phytophthora</taxon>
    </lineage>
</organism>
<evidence type="ECO:0000313" key="11">
    <source>
        <dbReference type="Proteomes" id="UP000285624"/>
    </source>
</evidence>
<keyword evidence="5" id="KW-1133">Transmembrane helix</keyword>
<evidence type="ECO:0000313" key="10">
    <source>
        <dbReference type="EMBL" id="RLN76702.1"/>
    </source>
</evidence>
<name>A0A3R7HFC6_9STRA</name>
<feature type="region of interest" description="Disordered" evidence="4">
    <location>
        <begin position="1"/>
        <end position="30"/>
    </location>
</feature>
<evidence type="ECO:0000313" key="9">
    <source>
        <dbReference type="EMBL" id="RLN37441.1"/>
    </source>
</evidence>
<evidence type="ECO:0000256" key="2">
    <source>
        <dbReference type="ARBA" id="ARBA00022676"/>
    </source>
</evidence>
<dbReference type="Pfam" id="PF00561">
    <property type="entry name" value="Abhydrolase_1"/>
    <property type="match status" value="1"/>
</dbReference>
<proteinExistence type="predicted"/>
<dbReference type="InterPro" id="IPR051939">
    <property type="entry name" value="Glycosyltr_41/O-GlcNAc_trsf"/>
</dbReference>
<keyword evidence="2" id="KW-0328">Glycosyltransferase</keyword>
<evidence type="ECO:0000256" key="3">
    <source>
        <dbReference type="ARBA" id="ARBA00022679"/>
    </source>
</evidence>
<dbReference type="PANTHER" id="PTHR44835">
    <property type="entry name" value="UDP-N-ACETYLGLUCOSAMINE--PEPTIDE N-ACETYLGLUCOSAMINYLTRANSFERASE SPINDLY-RELATED"/>
    <property type="match status" value="1"/>
</dbReference>
<dbReference type="InterPro" id="IPR029058">
    <property type="entry name" value="AB_hydrolase_fold"/>
</dbReference>
<dbReference type="EMBL" id="MAYM02000572">
    <property type="protein sequence ID" value="RLN37441.1"/>
    <property type="molecule type" value="Genomic_DNA"/>
</dbReference>
<dbReference type="EMBL" id="MBDN02000298">
    <property type="protein sequence ID" value="RLN76702.1"/>
    <property type="molecule type" value="Genomic_DNA"/>
</dbReference>
<sequence length="461" mass="50814">MLTPSDCECGHAHGDEREPDDAEDQGEDQPGTSLAYQLWYPFRLIVLNPLPVLIAFVIANTIFVTLGALLRLLAQLLTLPGLLLGLLLALLFGIRRVASLMAYPGQLKLVIREGEANFARLTKRRLQIFAEAASDLAVVLDPNVSGGSQRLRFLQAHQNFSFALETMMMPVLQSLEIVEKDGNLGTSGKKLLKALREVVKVNSQKLSEPCSKLCSASEKTFEIQRVKLFEDAKPEAAALAKATETPRVKLFGAPEDDYIATLEMLRADMTVRFKGEQVWIPGYQGHQIDAMLMPPATSGRDAVDRPVVMLCNPNGGLYEFHHLQMDWIKFYTSDLDCHVLVYNYRGYGRCKGSPSPELHNLDGLAIVNYLKSERGVKTIAVHGESIGGIVATYLARKSPHAAESGGYDKIRAWTASLLTWGGHVAPEHRNVTSLDPFDRDGIVIVPITVAEMMPYNDDGAN</sequence>
<dbReference type="STRING" id="325452.A0A3R7HFC6"/>
<evidence type="ECO:0000313" key="12">
    <source>
        <dbReference type="Proteomes" id="UP000285883"/>
    </source>
</evidence>
<dbReference type="Proteomes" id="UP000285883">
    <property type="component" value="Unassembled WGS sequence"/>
</dbReference>
<keyword evidence="11" id="KW-1185">Reference proteome</keyword>
<keyword evidence="3" id="KW-0808">Transferase</keyword>
<dbReference type="Proteomes" id="UP000792063">
    <property type="component" value="Unassembled WGS sequence"/>
</dbReference>
<protein>
    <recommendedName>
        <fullName evidence="6">AB hydrolase-1 domain-containing protein</fullName>
    </recommendedName>
</protein>
<feature type="domain" description="AB hydrolase-1" evidence="6">
    <location>
        <begin position="316"/>
        <end position="400"/>
    </location>
</feature>
<dbReference type="EMBL" id="JPWU03000304">
    <property type="protein sequence ID" value="KAG2520158.1"/>
    <property type="molecule type" value="Genomic_DNA"/>
</dbReference>
<evidence type="ECO:0000313" key="8">
    <source>
        <dbReference type="EMBL" id="KAG2520158.1"/>
    </source>
</evidence>
<reference evidence="7" key="1">
    <citation type="journal article" date="2015" name="Genom Data">
        <title>Genome sequences of six Phytophthora species associated with forests in New Zealand.</title>
        <authorList>
            <person name="Studholme D.J."/>
            <person name="McDougal R.L."/>
            <person name="Sambles C."/>
            <person name="Hansen E."/>
            <person name="Hardy G."/>
            <person name="Grant M."/>
            <person name="Ganley R.J."/>
            <person name="Williams N.M."/>
        </authorList>
    </citation>
    <scope>NUCLEOTIDE SEQUENCE</scope>
    <source>
        <strain evidence="7">NZFS 2646</strain>
        <strain evidence="8">NZFS 3630</strain>
    </source>
</reference>
<dbReference type="AlphaFoldDB" id="A0A3R7HFC6"/>
<reference evidence="7" key="3">
    <citation type="submission" date="2020-06" db="EMBL/GenBank/DDBJ databases">
        <authorList>
            <person name="Studholme D.J."/>
        </authorList>
    </citation>
    <scope>NUCLEOTIDE SEQUENCE</scope>
    <source>
        <strain evidence="7">NZFS 2646</strain>
        <strain evidence="8">NZFS 3630</strain>
    </source>
</reference>
<dbReference type="Proteomes" id="UP000285624">
    <property type="component" value="Unassembled WGS sequence"/>
</dbReference>
<evidence type="ECO:0000256" key="5">
    <source>
        <dbReference type="SAM" id="Phobius"/>
    </source>
</evidence>
<dbReference type="EMBL" id="JPWV03000303">
    <property type="protein sequence ID" value="KAG2518318.1"/>
    <property type="molecule type" value="Genomic_DNA"/>
</dbReference>
<dbReference type="PANTHER" id="PTHR44835:SF1">
    <property type="entry name" value="PROTEIN O-GLCNAC TRANSFERASE"/>
    <property type="match status" value="1"/>
</dbReference>
<accession>A0A3R7HFC6</accession>
<keyword evidence="5" id="KW-0472">Membrane</keyword>
<comment type="caution">
    <text evidence="10">The sequence shown here is derived from an EMBL/GenBank/DDBJ whole genome shotgun (WGS) entry which is preliminary data.</text>
</comment>
<evidence type="ECO:0000256" key="4">
    <source>
        <dbReference type="SAM" id="MobiDB-lite"/>
    </source>
</evidence>
<feature type="transmembrane region" description="Helical" evidence="5">
    <location>
        <begin position="72"/>
        <end position="94"/>
    </location>
</feature>
<dbReference type="InterPro" id="IPR000073">
    <property type="entry name" value="AB_hydrolase_1"/>
</dbReference>
<evidence type="ECO:0000256" key="1">
    <source>
        <dbReference type="ARBA" id="ARBA00004922"/>
    </source>
</evidence>
<comment type="pathway">
    <text evidence="1">Protein modification; protein glycosylation.</text>
</comment>
<dbReference type="GO" id="GO:0016757">
    <property type="term" value="F:glycosyltransferase activity"/>
    <property type="evidence" value="ECO:0007669"/>
    <property type="project" value="UniProtKB-KW"/>
</dbReference>
<evidence type="ECO:0000313" key="7">
    <source>
        <dbReference type="EMBL" id="KAG2518318.1"/>
    </source>
</evidence>
<evidence type="ECO:0000259" key="6">
    <source>
        <dbReference type="Pfam" id="PF00561"/>
    </source>
</evidence>
<dbReference type="SUPFAM" id="SSF53474">
    <property type="entry name" value="alpha/beta-Hydrolases"/>
    <property type="match status" value="1"/>
</dbReference>
<reference evidence="11 12" key="2">
    <citation type="submission" date="2018-07" db="EMBL/GenBank/DDBJ databases">
        <title>Genome sequencing of oomycete isolates from Chile give support for New Zealand origin for Phytophthora kernoviae and make available the first Nothophytophthora sp. genome.</title>
        <authorList>
            <person name="Studholme D.J."/>
            <person name="Sanfuentes E."/>
            <person name="Panda P."/>
            <person name="Hill R."/>
            <person name="Sambles C."/>
            <person name="Grant M."/>
            <person name="Williams N.M."/>
            <person name="Mcdougal R.L."/>
        </authorList>
    </citation>
    <scope>NUCLEOTIDE SEQUENCE [LARGE SCALE GENOMIC DNA]</scope>
    <source>
        <strain evidence="9">Chile2</strain>
        <strain evidence="10">Chile4</strain>
    </source>
</reference>
<feature type="transmembrane region" description="Helical" evidence="5">
    <location>
        <begin position="44"/>
        <end position="66"/>
    </location>
</feature>
<keyword evidence="5" id="KW-0812">Transmembrane</keyword>
<feature type="compositionally biased region" description="Acidic residues" evidence="4">
    <location>
        <begin position="17"/>
        <end position="27"/>
    </location>
</feature>
<dbReference type="Gene3D" id="3.40.50.1820">
    <property type="entry name" value="alpha/beta hydrolase"/>
    <property type="match status" value="1"/>
</dbReference>
<dbReference type="Proteomes" id="UP000785171">
    <property type="component" value="Unassembled WGS sequence"/>
</dbReference>
<gene>
    <name evidence="9" type="ORF">BBI17_007286</name>
    <name evidence="10" type="ORF">BBO99_00007344</name>
    <name evidence="7" type="ORF">JM16_007352</name>
    <name evidence="8" type="ORF">JM18_007247</name>
</gene>